<sequence>MFFTKRPTVPAPLLAMSVPVAKAASRLTVRKDEAARRRLADTDGARRRQLQLVEDNRLR</sequence>
<dbReference type="Proteomes" id="UP000539538">
    <property type="component" value="Unassembled WGS sequence"/>
</dbReference>
<dbReference type="EMBL" id="JACHOT010000001">
    <property type="protein sequence ID" value="MBB4648300.1"/>
    <property type="molecule type" value="Genomic_DNA"/>
</dbReference>
<dbReference type="RefSeq" id="WP_183259838.1">
    <property type="nucleotide sequence ID" value="NZ_BAAAVZ010000008.1"/>
</dbReference>
<reference evidence="1 2" key="1">
    <citation type="submission" date="2020-08" db="EMBL/GenBank/DDBJ databases">
        <title>Genomic Encyclopedia of Type Strains, Phase IV (KMG-IV): sequencing the most valuable type-strain genomes for metagenomic binning, comparative biology and taxonomic classification.</title>
        <authorList>
            <person name="Goeker M."/>
        </authorList>
    </citation>
    <scope>NUCLEOTIDE SEQUENCE [LARGE SCALE GENOMIC DNA]</scope>
    <source>
        <strain evidence="1 2">DSM 7050</strain>
    </source>
</reference>
<proteinExistence type="predicted"/>
<keyword evidence="2" id="KW-1185">Reference proteome</keyword>
<name>A0ABR6KWV5_9HYPH</name>
<evidence type="ECO:0000313" key="1">
    <source>
        <dbReference type="EMBL" id="MBB4648300.1"/>
    </source>
</evidence>
<comment type="caution">
    <text evidence="1">The sequence shown here is derived from an EMBL/GenBank/DDBJ whole genome shotgun (WGS) entry which is preliminary data.</text>
</comment>
<evidence type="ECO:0000313" key="2">
    <source>
        <dbReference type="Proteomes" id="UP000539538"/>
    </source>
</evidence>
<accession>A0ABR6KWV5</accession>
<organism evidence="1 2">
    <name type="scientific">Aminobacter niigataensis</name>
    <dbReference type="NCBI Taxonomy" id="83265"/>
    <lineage>
        <taxon>Bacteria</taxon>
        <taxon>Pseudomonadati</taxon>
        <taxon>Pseudomonadota</taxon>
        <taxon>Alphaproteobacteria</taxon>
        <taxon>Hyphomicrobiales</taxon>
        <taxon>Phyllobacteriaceae</taxon>
        <taxon>Aminobacter</taxon>
    </lineage>
</organism>
<gene>
    <name evidence="1" type="ORF">GGQ99_000022</name>
</gene>
<protein>
    <submittedName>
        <fullName evidence="1">Uncharacterized protein</fullName>
    </submittedName>
</protein>